<accession>A0A5J4QC91</accession>
<reference evidence="1" key="1">
    <citation type="submission" date="2019-03" db="EMBL/GenBank/DDBJ databases">
        <title>Single cell metagenomics reveals metabolic interactions within the superorganism composed of flagellate Streblomastix strix and complex community of Bacteroidetes bacteria on its surface.</title>
        <authorList>
            <person name="Treitli S.C."/>
            <person name="Kolisko M."/>
            <person name="Husnik F."/>
            <person name="Keeling P."/>
            <person name="Hampl V."/>
        </authorList>
    </citation>
    <scope>NUCLEOTIDE SEQUENCE</scope>
    <source>
        <strain evidence="1">STM</strain>
    </source>
</reference>
<proteinExistence type="predicted"/>
<comment type="caution">
    <text evidence="1">The sequence shown here is derived from an EMBL/GenBank/DDBJ whole genome shotgun (WGS) entry which is preliminary data.</text>
</comment>
<gene>
    <name evidence="1" type="ORF">EZS27_031280</name>
</gene>
<sequence>MGTIWEQFYIFAATQKSIDYESFCIYTKDSKEE</sequence>
<name>A0A5J4QC91_9ZZZZ</name>
<organism evidence="1">
    <name type="scientific">termite gut metagenome</name>
    <dbReference type="NCBI Taxonomy" id="433724"/>
    <lineage>
        <taxon>unclassified sequences</taxon>
        <taxon>metagenomes</taxon>
        <taxon>organismal metagenomes</taxon>
    </lineage>
</organism>
<dbReference type="AlphaFoldDB" id="A0A5J4QC91"/>
<protein>
    <submittedName>
        <fullName evidence="1">Uncharacterized protein</fullName>
    </submittedName>
</protein>
<dbReference type="EMBL" id="SNRY01004094">
    <property type="protein sequence ID" value="KAA6318749.1"/>
    <property type="molecule type" value="Genomic_DNA"/>
</dbReference>
<evidence type="ECO:0000313" key="1">
    <source>
        <dbReference type="EMBL" id="KAA6318749.1"/>
    </source>
</evidence>